<dbReference type="EMBL" id="JAUIZM010000011">
    <property type="protein sequence ID" value="KAK1356934.1"/>
    <property type="molecule type" value="Genomic_DNA"/>
</dbReference>
<feature type="chain" id="PRO_5042254269" evidence="1">
    <location>
        <begin position="25"/>
        <end position="113"/>
    </location>
</feature>
<evidence type="ECO:0000313" key="3">
    <source>
        <dbReference type="Proteomes" id="UP001237642"/>
    </source>
</evidence>
<sequence>MSRSPGLLVIIGASLLQLIGLQLGLSVSSHFGVFNNHSAFILNKSQINLTYLQALNIMVWIKLQSTLNHVWMSGLLGDGFGAAYGMTRNVIVWVLSRMHLQEDHHPIWEVPRD</sequence>
<dbReference type="InterPro" id="IPR045023">
    <property type="entry name" value="FATA/B"/>
</dbReference>
<proteinExistence type="predicted"/>
<comment type="caution">
    <text evidence="2">The sequence shown here is derived from an EMBL/GenBank/DDBJ whole genome shotgun (WGS) entry which is preliminary data.</text>
</comment>
<protein>
    <submittedName>
        <fullName evidence="2">Uncharacterized protein</fullName>
    </submittedName>
</protein>
<dbReference type="AlphaFoldDB" id="A0AAD8GYB7"/>
<keyword evidence="3" id="KW-1185">Reference proteome</keyword>
<name>A0AAD8GYB7_9APIA</name>
<dbReference type="PANTHER" id="PTHR31727:SF10">
    <property type="entry name" value="ACYL-[ACYL-CARRIER-PROTEIN] HYDROLASE"/>
    <property type="match status" value="1"/>
</dbReference>
<dbReference type="PANTHER" id="PTHR31727">
    <property type="entry name" value="OLEOYL-ACYL CARRIER PROTEIN THIOESTERASE 1, CHLOROPLASTIC"/>
    <property type="match status" value="1"/>
</dbReference>
<keyword evidence="1" id="KW-0732">Signal</keyword>
<evidence type="ECO:0000313" key="2">
    <source>
        <dbReference type="EMBL" id="KAK1356934.1"/>
    </source>
</evidence>
<organism evidence="2 3">
    <name type="scientific">Heracleum sosnowskyi</name>
    <dbReference type="NCBI Taxonomy" id="360622"/>
    <lineage>
        <taxon>Eukaryota</taxon>
        <taxon>Viridiplantae</taxon>
        <taxon>Streptophyta</taxon>
        <taxon>Embryophyta</taxon>
        <taxon>Tracheophyta</taxon>
        <taxon>Spermatophyta</taxon>
        <taxon>Magnoliopsida</taxon>
        <taxon>eudicotyledons</taxon>
        <taxon>Gunneridae</taxon>
        <taxon>Pentapetalae</taxon>
        <taxon>asterids</taxon>
        <taxon>campanulids</taxon>
        <taxon>Apiales</taxon>
        <taxon>Apiaceae</taxon>
        <taxon>Apioideae</taxon>
        <taxon>apioid superclade</taxon>
        <taxon>Tordylieae</taxon>
        <taxon>Tordyliinae</taxon>
        <taxon>Heracleum</taxon>
    </lineage>
</organism>
<feature type="signal peptide" evidence="1">
    <location>
        <begin position="1"/>
        <end position="24"/>
    </location>
</feature>
<accession>A0AAD8GYB7</accession>
<reference evidence="2" key="1">
    <citation type="submission" date="2023-02" db="EMBL/GenBank/DDBJ databases">
        <title>Genome of toxic invasive species Heracleum sosnowskyi carries increased number of genes despite the absence of recent whole-genome duplications.</title>
        <authorList>
            <person name="Schelkunov M."/>
            <person name="Shtratnikova V."/>
            <person name="Makarenko M."/>
            <person name="Klepikova A."/>
            <person name="Omelchenko D."/>
            <person name="Novikova G."/>
            <person name="Obukhova E."/>
            <person name="Bogdanov V."/>
            <person name="Penin A."/>
            <person name="Logacheva M."/>
        </authorList>
    </citation>
    <scope>NUCLEOTIDE SEQUENCE</scope>
    <source>
        <strain evidence="2">Hsosn_3</strain>
        <tissue evidence="2">Leaf</tissue>
    </source>
</reference>
<gene>
    <name evidence="2" type="ORF">POM88_050190</name>
</gene>
<dbReference type="Proteomes" id="UP001237642">
    <property type="component" value="Unassembled WGS sequence"/>
</dbReference>
<reference evidence="2" key="2">
    <citation type="submission" date="2023-05" db="EMBL/GenBank/DDBJ databases">
        <authorList>
            <person name="Schelkunov M.I."/>
        </authorList>
    </citation>
    <scope>NUCLEOTIDE SEQUENCE</scope>
    <source>
        <strain evidence="2">Hsosn_3</strain>
        <tissue evidence="2">Leaf</tissue>
    </source>
</reference>
<dbReference type="GO" id="GO:0016297">
    <property type="term" value="F:fatty acyl-[ACP] hydrolase activity"/>
    <property type="evidence" value="ECO:0007669"/>
    <property type="project" value="InterPro"/>
</dbReference>
<dbReference type="GO" id="GO:0000036">
    <property type="term" value="F:acyl carrier activity"/>
    <property type="evidence" value="ECO:0007669"/>
    <property type="project" value="TreeGrafter"/>
</dbReference>
<evidence type="ECO:0000256" key="1">
    <source>
        <dbReference type="SAM" id="SignalP"/>
    </source>
</evidence>